<gene>
    <name evidence="1" type="ORF">GcLGCM259_1562</name>
</gene>
<dbReference type="Proteomes" id="UP000307000">
    <property type="component" value="Chromosome"/>
</dbReference>
<evidence type="ECO:0008006" key="3">
    <source>
        <dbReference type="Google" id="ProtNLM"/>
    </source>
</evidence>
<proteinExistence type="predicted"/>
<dbReference type="RefSeq" id="WP_054820736.1">
    <property type="nucleotide sequence ID" value="NZ_BAAAGL010000003.1"/>
</dbReference>
<dbReference type="EMBL" id="CP034412">
    <property type="protein sequence ID" value="QCY47293.1"/>
    <property type="molecule type" value="Genomic_DNA"/>
</dbReference>
<dbReference type="AlphaFoldDB" id="A0A5B7WW28"/>
<keyword evidence="2" id="KW-1185">Reference proteome</keyword>
<protein>
    <recommendedName>
        <fullName evidence="3">Transcriptional regulator</fullName>
    </recommendedName>
</protein>
<evidence type="ECO:0000313" key="1">
    <source>
        <dbReference type="EMBL" id="QCY47293.1"/>
    </source>
</evidence>
<sequence>MKTDLRQDDGRDPIRELGDIVAQKKELARREAAAVRSARTAGMSWSGIATVLGISRQAAHRKYGKK</sequence>
<reference evidence="1 2" key="1">
    <citation type="submission" date="2018-12" db="EMBL/GenBank/DDBJ databases">
        <title>Complete Genome Sequence of Glutamicibacter creatinolyticus strain LGCM259,isolated from an abscess of a 12-year-old mare in Italy.</title>
        <authorList>
            <person name="Santos R.G."/>
            <person name="Silva A.L."/>
            <person name="Seyffert N."/>
            <person name="Castro T.L.P."/>
            <person name="Attili A.R."/>
            <person name="Rifici C."/>
            <person name="Mazzullo G."/>
            <person name="Brenig B."/>
            <person name="Venanzi F."/>
            <person name="Azevedo V."/>
        </authorList>
    </citation>
    <scope>NUCLEOTIDE SEQUENCE [LARGE SCALE GENOMIC DNA]</scope>
    <source>
        <strain evidence="1 2">LGCM 259</strain>
    </source>
</reference>
<evidence type="ECO:0000313" key="2">
    <source>
        <dbReference type="Proteomes" id="UP000307000"/>
    </source>
</evidence>
<dbReference type="KEGG" id="gcr:GcLGCM259_1562"/>
<name>A0A5B7WW28_9MICC</name>
<accession>A0A5B7WW28</accession>
<organism evidence="1 2">
    <name type="scientific">Glutamicibacter creatinolyticus</name>
    <dbReference type="NCBI Taxonomy" id="162496"/>
    <lineage>
        <taxon>Bacteria</taxon>
        <taxon>Bacillati</taxon>
        <taxon>Actinomycetota</taxon>
        <taxon>Actinomycetes</taxon>
        <taxon>Micrococcales</taxon>
        <taxon>Micrococcaceae</taxon>
        <taxon>Glutamicibacter</taxon>
    </lineage>
</organism>